<evidence type="ECO:0000256" key="5">
    <source>
        <dbReference type="ARBA" id="ARBA00022953"/>
    </source>
</evidence>
<comment type="catalytic activity">
    <reaction evidence="7">
        <text>RNA(n) + a ribonucleoside 5'-triphosphate = RNA(n+1) + diphosphate</text>
        <dbReference type="Rhea" id="RHEA:21248"/>
        <dbReference type="Rhea" id="RHEA-COMP:14527"/>
        <dbReference type="Rhea" id="RHEA-COMP:17342"/>
        <dbReference type="ChEBI" id="CHEBI:33019"/>
        <dbReference type="ChEBI" id="CHEBI:61557"/>
        <dbReference type="ChEBI" id="CHEBI:140395"/>
        <dbReference type="EC" id="2.7.7.48"/>
    </reaction>
</comment>
<dbReference type="PROSITE" id="PS50522">
    <property type="entry name" value="RDRP_PHAGE"/>
    <property type="match status" value="1"/>
</dbReference>
<protein>
    <recommendedName>
        <fullName evidence="1">RNA-directed RNA polymerase</fullName>
        <ecNumber evidence="1">2.7.7.48</ecNumber>
    </recommendedName>
    <alternativeName>
        <fullName evidence="6">RNA replicase beta chain</fullName>
    </alternativeName>
</protein>
<evidence type="ECO:0000259" key="9">
    <source>
        <dbReference type="PROSITE" id="PS50522"/>
    </source>
</evidence>
<dbReference type="InterPro" id="IPR007096">
    <property type="entry name" value="RNA-dir_Rpol_cat_phage"/>
</dbReference>
<keyword evidence="8" id="KW-0479">Metal-binding</keyword>
<evidence type="ECO:0000256" key="8">
    <source>
        <dbReference type="PIRSR" id="PIRSR605093-1"/>
    </source>
</evidence>
<evidence type="ECO:0000256" key="6">
    <source>
        <dbReference type="ARBA" id="ARBA00030248"/>
    </source>
</evidence>
<dbReference type="EMBL" id="KX883593">
    <property type="protein sequence ID" value="APG77242.1"/>
    <property type="molecule type" value="Genomic_RNA"/>
</dbReference>
<organism evidence="10">
    <name type="scientific">Hubei levi-like virus 10</name>
    <dbReference type="NCBI Taxonomy" id="1922909"/>
    <lineage>
        <taxon>Viruses</taxon>
        <taxon>Riboviria</taxon>
    </lineage>
</organism>
<evidence type="ECO:0000256" key="2">
    <source>
        <dbReference type="ARBA" id="ARBA00022679"/>
    </source>
</evidence>
<feature type="binding site" evidence="8">
    <location>
        <position position="281"/>
    </location>
    <ligand>
        <name>Mg(2+)</name>
        <dbReference type="ChEBI" id="CHEBI:18420"/>
        <label>2</label>
    </ligand>
</feature>
<feature type="binding site" evidence="8">
    <location>
        <position position="365"/>
    </location>
    <ligand>
        <name>Mg(2+)</name>
        <dbReference type="ChEBI" id="CHEBI:18420"/>
        <label>2</label>
    </ligand>
</feature>
<name>A0A1L3KIR0_9VIRU</name>
<feature type="domain" description="RdRp catalytic" evidence="9">
    <location>
        <begin position="266"/>
        <end position="397"/>
    </location>
</feature>
<dbReference type="GO" id="GO:0000166">
    <property type="term" value="F:nucleotide binding"/>
    <property type="evidence" value="ECO:0007669"/>
    <property type="project" value="UniProtKB-KW"/>
</dbReference>
<dbReference type="SUPFAM" id="SSF56672">
    <property type="entry name" value="DNA/RNA polymerases"/>
    <property type="match status" value="1"/>
</dbReference>
<dbReference type="GO" id="GO:0046872">
    <property type="term" value="F:metal ion binding"/>
    <property type="evidence" value="ECO:0007669"/>
    <property type="project" value="UniProtKB-KW"/>
</dbReference>
<evidence type="ECO:0000256" key="1">
    <source>
        <dbReference type="ARBA" id="ARBA00012494"/>
    </source>
</evidence>
<keyword evidence="4" id="KW-0547">Nucleotide-binding</keyword>
<accession>A0A1L3KIR0</accession>
<dbReference type="GO" id="GO:0003968">
    <property type="term" value="F:RNA-directed RNA polymerase activity"/>
    <property type="evidence" value="ECO:0007669"/>
    <property type="project" value="UniProtKB-EC"/>
</dbReference>
<dbReference type="EC" id="2.7.7.48" evidence="1"/>
<reference evidence="10" key="1">
    <citation type="journal article" date="2016" name="Nature">
        <title>Redefining the invertebrate RNA virosphere.</title>
        <authorList>
            <person name="Shi M."/>
            <person name="Lin X.D."/>
            <person name="Tian J.H."/>
            <person name="Chen L.J."/>
            <person name="Chen X."/>
            <person name="Li C.X."/>
            <person name="Qin X.C."/>
            <person name="Li J."/>
            <person name="Cao J.P."/>
            <person name="Eden J.S."/>
            <person name="Buchmann J."/>
            <person name="Wang W."/>
            <person name="Xu J."/>
            <person name="Holmes E.C."/>
            <person name="Zhang Y.Z."/>
        </authorList>
    </citation>
    <scope>NUCLEOTIDE SEQUENCE</scope>
    <source>
        <strain evidence="10">WHYY22742</strain>
    </source>
</reference>
<dbReference type="InterPro" id="IPR005093">
    <property type="entry name" value="RNArep_beta"/>
</dbReference>
<feature type="binding site" evidence="8">
    <location>
        <position position="366"/>
    </location>
    <ligand>
        <name>Mg(2+)</name>
        <dbReference type="ChEBI" id="CHEBI:18420"/>
        <label>2</label>
    </ligand>
</feature>
<sequence>MVHQRVLGATHRGSNEFHQLVYLVRQYLADLGSARALTVDLLLRSYIEGDLAALTEIVNLRCDPLNYCDSSSFKRDYAATEVIRKFRAFPDSELDPEGTALRGFFDSEALCSRTNRRIRSGATSSLLDQNLDRAARFIKWVLGDVRDLTSEIWRQGAWGKGVTSSCKGKWLTEFHKMDASPDCTLSFLHLAPALWREATMGLDHREMCVVQGSKVTFVPKNAKTHRSIAIEPSVNLFAQRAVGKHMARRIRLKTGMDLTSQTRNQDLARRGSIDGSLATLDLSAASDTISMGIVERLFPSEWIALMDACRSKFTEVDGKQHLFHKWSSMGNGYTFEMETLIFTSLVRAVISDSDWYSDNWAVYGDDIIVPCSSSEELCELLEYCGFRLNMEKSFVSGPFRESCGADFYDGVSVRPFYLKDFTDVSLETWANRLYSDGLKCRKTWDLIIWKLGPSYPRIPVELGMGGIFTEGVLPLSWMSPVVIRRGLVGRLCRVREWIADSVDSKRVDGAAAVVANLRTLLARGPWEDRRQLIIDADSALSEPWRLTARKSGKWVTKIRLVV</sequence>
<comment type="cofactor">
    <cofactor evidence="8">
        <name>Mg(2+)</name>
        <dbReference type="ChEBI" id="CHEBI:18420"/>
    </cofactor>
    <text evidence="8">Binds 2 Mg(2+) per subunit.</text>
</comment>
<keyword evidence="5" id="KW-0693">Viral RNA replication</keyword>
<dbReference type="GO" id="GO:0039694">
    <property type="term" value="P:viral RNA genome replication"/>
    <property type="evidence" value="ECO:0007669"/>
    <property type="project" value="InterPro"/>
</dbReference>
<keyword evidence="3" id="KW-0548">Nucleotidyltransferase</keyword>
<evidence type="ECO:0000256" key="3">
    <source>
        <dbReference type="ARBA" id="ARBA00022695"/>
    </source>
</evidence>
<proteinExistence type="predicted"/>
<dbReference type="InterPro" id="IPR043502">
    <property type="entry name" value="DNA/RNA_pol_sf"/>
</dbReference>
<evidence type="ECO:0000256" key="7">
    <source>
        <dbReference type="ARBA" id="ARBA00048744"/>
    </source>
</evidence>
<evidence type="ECO:0000313" key="10">
    <source>
        <dbReference type="EMBL" id="APG77242.1"/>
    </source>
</evidence>
<keyword evidence="8" id="KW-0460">Magnesium</keyword>
<keyword evidence="2" id="KW-0808">Transferase</keyword>
<dbReference type="Pfam" id="PF03431">
    <property type="entry name" value="RNA_replicase_B"/>
    <property type="match status" value="1"/>
</dbReference>
<evidence type="ECO:0000256" key="4">
    <source>
        <dbReference type="ARBA" id="ARBA00022741"/>
    </source>
</evidence>